<dbReference type="Gramene" id="mRNA:HanXRQr2_Chr15g0705981">
    <property type="protein sequence ID" value="mRNA:HanXRQr2_Chr15g0705981"/>
    <property type="gene ID" value="HanXRQr2_Chr15g0705981"/>
</dbReference>
<evidence type="ECO:0000313" key="3">
    <source>
        <dbReference type="EMBL" id="KAF5765626.1"/>
    </source>
</evidence>
<proteinExistence type="predicted"/>
<dbReference type="CDD" id="cd05162">
    <property type="entry name" value="PWWP"/>
    <property type="match status" value="1"/>
</dbReference>
<dbReference type="SUPFAM" id="SSF63748">
    <property type="entry name" value="Tudor/PWWP/MBT"/>
    <property type="match status" value="1"/>
</dbReference>
<dbReference type="InParanoid" id="A0A251T5R0"/>
<evidence type="ECO:0000313" key="5">
    <source>
        <dbReference type="Proteomes" id="UP000215914"/>
    </source>
</evidence>
<dbReference type="Proteomes" id="UP000215914">
    <property type="component" value="Chromosome 12"/>
</dbReference>
<dbReference type="PROSITE" id="PS50812">
    <property type="entry name" value="PWWP"/>
    <property type="match status" value="1"/>
</dbReference>
<dbReference type="EMBL" id="CM007901">
    <property type="protein sequence ID" value="OTG05836.1"/>
    <property type="molecule type" value="Genomic_DNA"/>
</dbReference>
<organism evidence="4 5">
    <name type="scientific">Helianthus annuus</name>
    <name type="common">Common sunflower</name>
    <dbReference type="NCBI Taxonomy" id="4232"/>
    <lineage>
        <taxon>Eukaryota</taxon>
        <taxon>Viridiplantae</taxon>
        <taxon>Streptophyta</taxon>
        <taxon>Embryophyta</taxon>
        <taxon>Tracheophyta</taxon>
        <taxon>Spermatophyta</taxon>
        <taxon>Magnoliopsida</taxon>
        <taxon>eudicotyledons</taxon>
        <taxon>Gunneridae</taxon>
        <taxon>Pentapetalae</taxon>
        <taxon>asterids</taxon>
        <taxon>campanulids</taxon>
        <taxon>Asterales</taxon>
        <taxon>Asteraceae</taxon>
        <taxon>Asteroideae</taxon>
        <taxon>Heliantheae alliance</taxon>
        <taxon>Heliantheae</taxon>
        <taxon>Helianthus</taxon>
    </lineage>
</organism>
<dbReference type="PANTHER" id="PTHR45023:SF4">
    <property type="entry name" value="GLYCINE-RICH PROTEIN-RELATED"/>
    <property type="match status" value="1"/>
</dbReference>
<feature type="region of interest" description="Disordered" evidence="1">
    <location>
        <begin position="214"/>
        <end position="236"/>
    </location>
</feature>
<protein>
    <submittedName>
        <fullName evidence="3 4">PWWP domain-containing protein</fullName>
    </submittedName>
</protein>
<dbReference type="Pfam" id="PF00855">
    <property type="entry name" value="PWWP"/>
    <property type="match status" value="1"/>
</dbReference>
<dbReference type="Gene3D" id="2.30.30.140">
    <property type="match status" value="1"/>
</dbReference>
<reference evidence="3" key="3">
    <citation type="submission" date="2020-06" db="EMBL/GenBank/DDBJ databases">
        <title>Helianthus annuus Genome sequencing and assembly Release 2.</title>
        <authorList>
            <person name="Gouzy J."/>
            <person name="Langlade N."/>
            <person name="Munos S."/>
        </authorList>
    </citation>
    <scope>NUCLEOTIDE SEQUENCE</scope>
    <source>
        <tissue evidence="3">Leaves</tissue>
    </source>
</reference>
<feature type="domain" description="PWWP" evidence="2">
    <location>
        <begin position="64"/>
        <end position="127"/>
    </location>
</feature>
<sequence>MRLVGLKLKSFIPQSRTSLSGNSHGYLLIVLMEEGLTGKTSGSRVENRVEKETVNVQTRRKVNVGDLIWVKLSEASWWPAQIADENLVSSANKPSRKGLNSVILARLYGSYIYKYVDIYRSSAEFKSMLIKNNFSYYDILKKSLEQDLPRLSSSKSTKRQQSKSEAGWDVARHSPKWVTVPEMVQPLKRTKKSASNEYSTSALDPHCYIDLDKEDEEEVPEEPQHPPGRNGWKQTSLTLPKDDSIDSLAGELSQFNEIQSERILLKEKLSQEAIEREDFKILTTKTDHLT</sequence>
<name>A0A251T5R0_HELAN</name>
<reference evidence="3 5" key="1">
    <citation type="journal article" date="2017" name="Nature">
        <title>The sunflower genome provides insights into oil metabolism, flowering and Asterid evolution.</title>
        <authorList>
            <person name="Badouin H."/>
            <person name="Gouzy J."/>
            <person name="Grassa C.J."/>
            <person name="Murat F."/>
            <person name="Staton S.E."/>
            <person name="Cottret L."/>
            <person name="Lelandais-Briere C."/>
            <person name="Owens G.L."/>
            <person name="Carrere S."/>
            <person name="Mayjonade B."/>
            <person name="Legrand L."/>
            <person name="Gill N."/>
            <person name="Kane N.C."/>
            <person name="Bowers J.E."/>
            <person name="Hubner S."/>
            <person name="Bellec A."/>
            <person name="Berard A."/>
            <person name="Berges H."/>
            <person name="Blanchet N."/>
            <person name="Boniface M.C."/>
            <person name="Brunel D."/>
            <person name="Catrice O."/>
            <person name="Chaidir N."/>
            <person name="Claudel C."/>
            <person name="Donnadieu C."/>
            <person name="Faraut T."/>
            <person name="Fievet G."/>
            <person name="Helmstetter N."/>
            <person name="King M."/>
            <person name="Knapp S.J."/>
            <person name="Lai Z."/>
            <person name="Le Paslier M.C."/>
            <person name="Lippi Y."/>
            <person name="Lorenzon L."/>
            <person name="Mandel J.R."/>
            <person name="Marage G."/>
            <person name="Marchand G."/>
            <person name="Marquand E."/>
            <person name="Bret-Mestries E."/>
            <person name="Morien E."/>
            <person name="Nambeesan S."/>
            <person name="Nguyen T."/>
            <person name="Pegot-Espagnet P."/>
            <person name="Pouilly N."/>
            <person name="Raftis F."/>
            <person name="Sallet E."/>
            <person name="Schiex T."/>
            <person name="Thomas J."/>
            <person name="Vandecasteele C."/>
            <person name="Vares D."/>
            <person name="Vear F."/>
            <person name="Vautrin S."/>
            <person name="Crespi M."/>
            <person name="Mangin B."/>
            <person name="Burke J.M."/>
            <person name="Salse J."/>
            <person name="Munos S."/>
            <person name="Vincourt P."/>
            <person name="Rieseberg L.H."/>
            <person name="Langlade N.B."/>
        </authorList>
    </citation>
    <scope>NUCLEOTIDE SEQUENCE [LARGE SCALE GENOMIC DNA]</scope>
    <source>
        <strain evidence="5">cv. SF193</strain>
        <tissue evidence="3">Leaves</tissue>
    </source>
</reference>
<evidence type="ECO:0000259" key="2">
    <source>
        <dbReference type="PROSITE" id="PS50812"/>
    </source>
</evidence>
<accession>A0A251T5R0</accession>
<keyword evidence="5" id="KW-1185">Reference proteome</keyword>
<evidence type="ECO:0000256" key="1">
    <source>
        <dbReference type="SAM" id="MobiDB-lite"/>
    </source>
</evidence>
<dbReference type="EMBL" id="MNCJ02000330">
    <property type="protein sequence ID" value="KAF5765626.1"/>
    <property type="molecule type" value="Genomic_DNA"/>
</dbReference>
<feature type="region of interest" description="Disordered" evidence="1">
    <location>
        <begin position="150"/>
        <end position="170"/>
    </location>
</feature>
<dbReference type="InterPro" id="IPR000313">
    <property type="entry name" value="PWWP_dom"/>
</dbReference>
<gene>
    <name evidence="4" type="ORF">HannXRQ_Chr12g0378041</name>
    <name evidence="3" type="ORF">HanXRQr2_Chr15g0705981</name>
</gene>
<dbReference type="STRING" id="4232.A0A251T5R0"/>
<dbReference type="PANTHER" id="PTHR45023">
    <property type="match status" value="1"/>
</dbReference>
<evidence type="ECO:0000313" key="4">
    <source>
        <dbReference type="EMBL" id="OTG05836.1"/>
    </source>
</evidence>
<reference evidence="4" key="2">
    <citation type="submission" date="2017-02" db="EMBL/GenBank/DDBJ databases">
        <title>Sunflower complete genome.</title>
        <authorList>
            <person name="Langlade N."/>
            <person name="Munos S."/>
        </authorList>
    </citation>
    <scope>NUCLEOTIDE SEQUENCE [LARGE SCALE GENOMIC DNA]</scope>
    <source>
        <tissue evidence="4">Leaves</tissue>
    </source>
</reference>
<dbReference type="AlphaFoldDB" id="A0A251T5R0"/>